<dbReference type="eggNOG" id="ENOG502S0PG">
    <property type="taxonomic scope" value="Eukaryota"/>
</dbReference>
<dbReference type="Proteomes" id="UP000000598">
    <property type="component" value="Chromosome B"/>
</dbReference>
<name>Q6CVP8_KLULA</name>
<dbReference type="PaxDb" id="284590-Q6CVP8"/>
<accession>Q6CVP8</accession>
<proteinExistence type="predicted"/>
<gene>
    <name evidence="2" type="ORF">KLLA0_B10373g</name>
</gene>
<dbReference type="InParanoid" id="Q6CVP8"/>
<dbReference type="OMA" id="HFRIESL"/>
<dbReference type="Gene3D" id="2.60.40.640">
    <property type="match status" value="1"/>
</dbReference>
<organism evidence="2 3">
    <name type="scientific">Kluyveromyces lactis (strain ATCC 8585 / CBS 2359 / DSM 70799 / NBRC 1267 / NRRL Y-1140 / WM37)</name>
    <name type="common">Yeast</name>
    <name type="synonym">Candida sphaerica</name>
    <dbReference type="NCBI Taxonomy" id="284590"/>
    <lineage>
        <taxon>Eukaryota</taxon>
        <taxon>Fungi</taxon>
        <taxon>Dikarya</taxon>
        <taxon>Ascomycota</taxon>
        <taxon>Saccharomycotina</taxon>
        <taxon>Saccharomycetes</taxon>
        <taxon>Saccharomycetales</taxon>
        <taxon>Saccharomycetaceae</taxon>
        <taxon>Kluyveromyces</taxon>
    </lineage>
</organism>
<dbReference type="InterPro" id="IPR014752">
    <property type="entry name" value="Arrestin-like_C"/>
</dbReference>
<sequence length="567" mass="63758">MFFRKLSLSGSCDYKKPPAYNQNDDLNHLPVVLDQRISPAGPKINPFNGGDNNSGGSSRPIISLKSLKRQNVNVSSSFLYNAFDESLNPTKKIHDSNTMRVELVLDNDTVYLPGLKEDLRSHTSLMDLNRYPGEEEELSNYKASLTGKLVITVKSTSLIVQDLKVRLNGYSREYICVLGSNKGQTQNDLTDSDDTEDDLFYVQKKKDRSVRLLKDNSSDNFSSFKPFVTDEISCFEKFPMVLTKGTYIIPFTFILDPFNYHSSFDSLVGATSYRIETLMTVLPPFNGTSSINNYCNTQLASKFSETIFLTHKFLITKTLSPSSLLKYESISSQGTYDEGFLDYDFFISSKLIELNCPFHCQFNFLTKMGAKVTKVTVSLVQLVLIPCLKSDGITPLKKSYIQTNTVHLGHYFPTPNDNESKLVTAKFEELVINTNSKTSSLMTKILPYYCEESRLRLSRRNSTEKRFKLKITHHLKITAGTSLEDCTNGTFPDKTRRININFKVPVMIIDKNMGSSLHLPAYEPAMDGKAMPVSIGSEFDQTNNSSLIYIPSTSSSCSPPSYNSLGF</sequence>
<feature type="compositionally biased region" description="Low complexity" evidence="1">
    <location>
        <begin position="48"/>
        <end position="58"/>
    </location>
</feature>
<dbReference type="KEGG" id="kla:KLLA0_B10373g"/>
<evidence type="ECO:0000256" key="1">
    <source>
        <dbReference type="SAM" id="MobiDB-lite"/>
    </source>
</evidence>
<dbReference type="RefSeq" id="XP_451991.1">
    <property type="nucleotide sequence ID" value="XM_451991.1"/>
</dbReference>
<evidence type="ECO:0000313" key="2">
    <source>
        <dbReference type="EMBL" id="CAH02384.1"/>
    </source>
</evidence>
<evidence type="ECO:0000313" key="3">
    <source>
        <dbReference type="Proteomes" id="UP000000598"/>
    </source>
</evidence>
<dbReference type="HOGENOM" id="CLU_034951_0_0_1"/>
<keyword evidence="3" id="KW-1185">Reference proteome</keyword>
<dbReference type="GeneID" id="2897552"/>
<protein>
    <submittedName>
        <fullName evidence="2">KLLA0B10373p</fullName>
    </submittedName>
</protein>
<reference evidence="2 3" key="1">
    <citation type="journal article" date="2004" name="Nature">
        <title>Genome evolution in yeasts.</title>
        <authorList>
            <consortium name="Genolevures"/>
            <person name="Dujon B."/>
            <person name="Sherman D."/>
            <person name="Fischer G."/>
            <person name="Durrens P."/>
            <person name="Casaregola S."/>
            <person name="Lafontaine I."/>
            <person name="de Montigny J."/>
            <person name="Marck C."/>
            <person name="Neuveglise C."/>
            <person name="Talla E."/>
            <person name="Goffard N."/>
            <person name="Frangeul L."/>
            <person name="Aigle M."/>
            <person name="Anthouard V."/>
            <person name="Babour A."/>
            <person name="Barbe V."/>
            <person name="Barnay S."/>
            <person name="Blanchin S."/>
            <person name="Beckerich J.M."/>
            <person name="Beyne E."/>
            <person name="Bleykasten C."/>
            <person name="Boisrame A."/>
            <person name="Boyer J."/>
            <person name="Cattolico L."/>
            <person name="Confanioleri F."/>
            <person name="de Daruvar A."/>
            <person name="Despons L."/>
            <person name="Fabre E."/>
            <person name="Fairhead C."/>
            <person name="Ferry-Dumazet H."/>
            <person name="Groppi A."/>
            <person name="Hantraye F."/>
            <person name="Hennequin C."/>
            <person name="Jauniaux N."/>
            <person name="Joyet P."/>
            <person name="Kachouri R."/>
            <person name="Kerrest A."/>
            <person name="Koszul R."/>
            <person name="Lemaire M."/>
            <person name="Lesur I."/>
            <person name="Ma L."/>
            <person name="Muller H."/>
            <person name="Nicaud J.M."/>
            <person name="Nikolski M."/>
            <person name="Oztas S."/>
            <person name="Ozier-Kalogeropoulos O."/>
            <person name="Pellenz S."/>
            <person name="Potier S."/>
            <person name="Richard G.F."/>
            <person name="Straub M.L."/>
            <person name="Suleau A."/>
            <person name="Swennene D."/>
            <person name="Tekaia F."/>
            <person name="Wesolowski-Louvel M."/>
            <person name="Westhof E."/>
            <person name="Wirth B."/>
            <person name="Zeniou-Meyer M."/>
            <person name="Zivanovic I."/>
            <person name="Bolotin-Fukuhara M."/>
            <person name="Thierry A."/>
            <person name="Bouchier C."/>
            <person name="Caudron B."/>
            <person name="Scarpelli C."/>
            <person name="Gaillardin C."/>
            <person name="Weissenbach J."/>
            <person name="Wincker P."/>
            <person name="Souciet J.L."/>
        </authorList>
    </citation>
    <scope>NUCLEOTIDE SEQUENCE [LARGE SCALE GENOMIC DNA]</scope>
    <source>
        <strain evidence="3">ATCC 8585 / CBS 2359 / DSM 70799 / NBRC 1267 / NRRL Y-1140 / WM37</strain>
    </source>
</reference>
<dbReference type="EMBL" id="CR382122">
    <property type="protein sequence ID" value="CAH02384.1"/>
    <property type="molecule type" value="Genomic_DNA"/>
</dbReference>
<feature type="region of interest" description="Disordered" evidence="1">
    <location>
        <begin position="40"/>
        <end position="60"/>
    </location>
</feature>
<dbReference type="FunCoup" id="Q6CVP8">
    <property type="interactions" value="34"/>
</dbReference>
<dbReference type="AlphaFoldDB" id="Q6CVP8"/>